<dbReference type="GO" id="GO:0006310">
    <property type="term" value="P:DNA recombination"/>
    <property type="evidence" value="ECO:0007669"/>
    <property type="project" value="UniProtKB-KW"/>
</dbReference>
<dbReference type="AlphaFoldDB" id="F4L7V3"/>
<evidence type="ECO:0000313" key="7">
    <source>
        <dbReference type="Proteomes" id="UP000008461"/>
    </source>
</evidence>
<dbReference type="GO" id="GO:0003677">
    <property type="term" value="F:DNA binding"/>
    <property type="evidence" value="ECO:0007669"/>
    <property type="project" value="UniProtKB-KW"/>
</dbReference>
<reference key="2">
    <citation type="submission" date="2011-04" db="EMBL/GenBank/DDBJ databases">
        <title>Complete sequence of plasmid 1 of Haliscomenobacter hydrossis DSM 1100.</title>
        <authorList>
            <consortium name="US DOE Joint Genome Institute (JGI-PGF)"/>
            <person name="Lucas S."/>
            <person name="Han J."/>
            <person name="Lapidus A."/>
            <person name="Bruce D."/>
            <person name="Goodwin L."/>
            <person name="Pitluck S."/>
            <person name="Peters L."/>
            <person name="Kyrpides N."/>
            <person name="Mavromatis K."/>
            <person name="Ivanova N."/>
            <person name="Ovchinnikova G."/>
            <person name="Pagani I."/>
            <person name="Daligault H."/>
            <person name="Detter J.C."/>
            <person name="Han C."/>
            <person name="Land M."/>
            <person name="Hauser L."/>
            <person name="Markowitz V."/>
            <person name="Cheng J.-F."/>
            <person name="Hugenholtz P."/>
            <person name="Woyke T."/>
            <person name="Wu D."/>
            <person name="Verbarg S."/>
            <person name="Frueling A."/>
            <person name="Brambilla E."/>
            <person name="Klenk H.-P."/>
            <person name="Eisen J.A."/>
        </authorList>
    </citation>
    <scope>NUCLEOTIDE SEQUENCE</scope>
    <source>
        <strain>DSM 1100</strain>
    </source>
</reference>
<evidence type="ECO:0000259" key="5">
    <source>
        <dbReference type="PROSITE" id="PS51898"/>
    </source>
</evidence>
<evidence type="ECO:0000256" key="2">
    <source>
        <dbReference type="ARBA" id="ARBA00023125"/>
    </source>
</evidence>
<keyword evidence="4" id="KW-0812">Transmembrane</keyword>
<geneLocation type="plasmid" evidence="6 7">
    <name>pHALHY01</name>
</geneLocation>
<dbReference type="InterPro" id="IPR050090">
    <property type="entry name" value="Tyrosine_recombinase_XerCD"/>
</dbReference>
<evidence type="ECO:0000313" key="6">
    <source>
        <dbReference type="EMBL" id="AEE54461.1"/>
    </source>
</evidence>
<keyword evidence="4" id="KW-1133">Transmembrane helix</keyword>
<dbReference type="Gene3D" id="3.40.50.300">
    <property type="entry name" value="P-loop containing nucleotide triphosphate hydrolases"/>
    <property type="match status" value="1"/>
</dbReference>
<gene>
    <name evidence="6" type="ordered locus">Halhy_6645</name>
</gene>
<dbReference type="InterPro" id="IPR027417">
    <property type="entry name" value="P-loop_NTPase"/>
</dbReference>
<proteinExistence type="inferred from homology"/>
<keyword evidence="7" id="KW-1185">Reference proteome</keyword>
<evidence type="ECO:0000256" key="1">
    <source>
        <dbReference type="ARBA" id="ARBA00008857"/>
    </source>
</evidence>
<dbReference type="KEGG" id="hhy:Halhy_6645"/>
<reference evidence="6 7" key="1">
    <citation type="journal article" date="2011" name="Stand. Genomic Sci.">
        <title>Complete genome sequence of Haliscomenobacter hydrossis type strain (O).</title>
        <authorList>
            <consortium name="US DOE Joint Genome Institute (JGI-PGF)"/>
            <person name="Daligault H."/>
            <person name="Lapidus A."/>
            <person name="Zeytun A."/>
            <person name="Nolan M."/>
            <person name="Lucas S."/>
            <person name="Del Rio T.G."/>
            <person name="Tice H."/>
            <person name="Cheng J.F."/>
            <person name="Tapia R."/>
            <person name="Han C."/>
            <person name="Goodwin L."/>
            <person name="Pitluck S."/>
            <person name="Liolios K."/>
            <person name="Pagani I."/>
            <person name="Ivanova N."/>
            <person name="Huntemann M."/>
            <person name="Mavromatis K."/>
            <person name="Mikhailova N."/>
            <person name="Pati A."/>
            <person name="Chen A."/>
            <person name="Palaniappan K."/>
            <person name="Land M."/>
            <person name="Hauser L."/>
            <person name="Brambilla E.M."/>
            <person name="Rohde M."/>
            <person name="Verbarg S."/>
            <person name="Goker M."/>
            <person name="Bristow J."/>
            <person name="Eisen J.A."/>
            <person name="Markowitz V."/>
            <person name="Hugenholtz P."/>
            <person name="Kyrpides N.C."/>
            <person name="Klenk H.P."/>
            <person name="Woyke T."/>
        </authorList>
    </citation>
    <scope>NUCLEOTIDE SEQUENCE [LARGE SCALE GENOMIC DNA]</scope>
    <source>
        <strain evidence="7">ATCC 27775 / DSM 1100 / LMG 10767 / O</strain>
        <plasmid evidence="7">Plasmid pHALHY01</plasmid>
    </source>
</reference>
<feature type="domain" description="Tyr recombinase" evidence="5">
    <location>
        <begin position="27"/>
        <end position="205"/>
    </location>
</feature>
<dbReference type="InterPro" id="IPR002104">
    <property type="entry name" value="Integrase_catalytic"/>
</dbReference>
<feature type="transmembrane region" description="Helical" evidence="4">
    <location>
        <begin position="500"/>
        <end position="516"/>
    </location>
</feature>
<dbReference type="HOGENOM" id="CLU_538495_0_0_10"/>
<dbReference type="GO" id="GO:0015074">
    <property type="term" value="P:DNA integration"/>
    <property type="evidence" value="ECO:0007669"/>
    <property type="project" value="InterPro"/>
</dbReference>
<sequence length="524" mass="60465">MYVARGSLNLLNGSTPQLLSYENMIQAHPDIKLVSRQLQEALAGTKNLKYRVIILLMLDCGLRVTEVVQLQRKNFNFMQNTVTVASLKKRSKRLRTRTIPLSTRLLEALADYWPRIKDPEPDTYIFPAAKTSKALYLSRVVVWKRIKKYSGGVVHPHMLRHTFATRVVREGNDIRVAQKLLGHNSQLTTEIYLHVEDQELQQAIRSIDTSTWFQKLQRRLFPPKRVHVMPLEKGLTKFHVGRKLEIAKLMDLAEKKVNVILLGPQGIGKTHLLDNYQPGKILRVDDVTYPKKMLASMLLHLFQDDKEAIAKAMFDMKDIQQVMTKESAKRLVELLIQVTRPQEYTIVFDDLSNLTRSQVTYLEKLKNHFHILAAARQIRVEHASFITNFEKLEIKPLTRPETLELIAKAASPYQNRIEDYEGFKNHIWDQTGGTPLYILEMIERYQKEAYVSTENTRDIRHTAAQRELDMMLPLIIALSALMVLRYAGGELGDDAGAYRLIGGVFLVFALFARNIYKMVKRKFV</sequence>
<dbReference type="EMBL" id="CP002692">
    <property type="protein sequence ID" value="AEE54461.1"/>
    <property type="molecule type" value="Genomic_DNA"/>
</dbReference>
<protein>
    <submittedName>
        <fullName evidence="6">Integrase family protein</fullName>
    </submittedName>
</protein>
<evidence type="ECO:0000256" key="4">
    <source>
        <dbReference type="SAM" id="Phobius"/>
    </source>
</evidence>
<dbReference type="PROSITE" id="PS51898">
    <property type="entry name" value="TYR_RECOMBINASE"/>
    <property type="match status" value="1"/>
</dbReference>
<accession>F4L7V3</accession>
<dbReference type="SUPFAM" id="SSF56349">
    <property type="entry name" value="DNA breaking-rejoining enzymes"/>
    <property type="match status" value="1"/>
</dbReference>
<keyword evidence="2" id="KW-0238">DNA-binding</keyword>
<dbReference type="PANTHER" id="PTHR30349">
    <property type="entry name" value="PHAGE INTEGRASE-RELATED"/>
    <property type="match status" value="1"/>
</dbReference>
<organism evidence="6 7">
    <name type="scientific">Haliscomenobacter hydrossis (strain ATCC 27775 / DSM 1100 / LMG 10767 / O)</name>
    <dbReference type="NCBI Taxonomy" id="760192"/>
    <lineage>
        <taxon>Bacteria</taxon>
        <taxon>Pseudomonadati</taxon>
        <taxon>Bacteroidota</taxon>
        <taxon>Saprospiria</taxon>
        <taxon>Saprospirales</taxon>
        <taxon>Haliscomenobacteraceae</taxon>
        <taxon>Haliscomenobacter</taxon>
    </lineage>
</organism>
<evidence type="ECO:0000256" key="3">
    <source>
        <dbReference type="ARBA" id="ARBA00023172"/>
    </source>
</evidence>
<name>F4L7V3_HALH1</name>
<keyword evidence="3" id="KW-0233">DNA recombination</keyword>
<dbReference type="InterPro" id="IPR011010">
    <property type="entry name" value="DNA_brk_join_enz"/>
</dbReference>
<comment type="similarity">
    <text evidence="1">Belongs to the 'phage' integrase family.</text>
</comment>
<dbReference type="Proteomes" id="UP000008461">
    <property type="component" value="Plasmid pHALHY01"/>
</dbReference>
<keyword evidence="4" id="KW-0472">Membrane</keyword>
<dbReference type="CDD" id="cd00397">
    <property type="entry name" value="DNA_BRE_C"/>
    <property type="match status" value="1"/>
</dbReference>
<dbReference type="SUPFAM" id="SSF52540">
    <property type="entry name" value="P-loop containing nucleoside triphosphate hydrolases"/>
    <property type="match status" value="1"/>
</dbReference>
<dbReference type="PANTHER" id="PTHR30349:SF41">
    <property type="entry name" value="INTEGRASE_RECOMBINASE PROTEIN MJ0367-RELATED"/>
    <property type="match status" value="1"/>
</dbReference>
<dbReference type="Gene3D" id="1.10.443.10">
    <property type="entry name" value="Intergrase catalytic core"/>
    <property type="match status" value="1"/>
</dbReference>
<dbReference type="Pfam" id="PF00589">
    <property type="entry name" value="Phage_integrase"/>
    <property type="match status" value="1"/>
</dbReference>
<dbReference type="InterPro" id="IPR013762">
    <property type="entry name" value="Integrase-like_cat_sf"/>
</dbReference>
<keyword evidence="6" id="KW-0614">Plasmid</keyword>